<dbReference type="AlphaFoldDB" id="A0A5K7XBG8"/>
<dbReference type="RefSeq" id="WP_152097757.1">
    <property type="nucleotide sequence ID" value="NZ_AP021861.1"/>
</dbReference>
<dbReference type="Proteomes" id="UP000326837">
    <property type="component" value="Chromosome"/>
</dbReference>
<evidence type="ECO:0000313" key="2">
    <source>
        <dbReference type="EMBL" id="BBO31653.1"/>
    </source>
</evidence>
<evidence type="ECO:0008006" key="4">
    <source>
        <dbReference type="Google" id="ProtNLM"/>
    </source>
</evidence>
<keyword evidence="3" id="KW-1185">Reference proteome</keyword>
<sequence length="274" mass="27822">MKITTRCTALLAAVCLLGNAASAAPITFNVIDSLSSLSITPAAGFSPGSAPTQPQGLGAWSTKYSGIVVADVTSSTIQLLPTTQLVAGISGNWSPGLNYPLPADSTRAETVPAYVNSSVFANYGTTTNLSSIGGPAASNSAIRNLQISLADSAPKPLTAGLFDEAGSTPSFKSGIIYLSYGSTSPNGPLTNLAGAGIVINPTTDYTGTGSLVRTGNLLTLTVPVQFSESHFFGMTTFYGTIVATANVPVPEPATFGLLGAAAPLGLMVRRSLKK</sequence>
<gene>
    <name evidence="2" type="ORF">PLANPX_1265</name>
</gene>
<dbReference type="InterPro" id="IPR013424">
    <property type="entry name" value="Ice-binding_C"/>
</dbReference>
<keyword evidence="1" id="KW-0732">Signal</keyword>
<feature type="chain" id="PRO_5025000217" description="PEP-CTERM protein-sorting domain-containing protein" evidence="1">
    <location>
        <begin position="24"/>
        <end position="274"/>
    </location>
</feature>
<proteinExistence type="predicted"/>
<dbReference type="EMBL" id="AP021861">
    <property type="protein sequence ID" value="BBO31653.1"/>
    <property type="molecule type" value="Genomic_DNA"/>
</dbReference>
<evidence type="ECO:0000313" key="3">
    <source>
        <dbReference type="Proteomes" id="UP000326837"/>
    </source>
</evidence>
<organism evidence="2 3">
    <name type="scientific">Lacipirellula parvula</name>
    <dbReference type="NCBI Taxonomy" id="2650471"/>
    <lineage>
        <taxon>Bacteria</taxon>
        <taxon>Pseudomonadati</taxon>
        <taxon>Planctomycetota</taxon>
        <taxon>Planctomycetia</taxon>
        <taxon>Pirellulales</taxon>
        <taxon>Lacipirellulaceae</taxon>
        <taxon>Lacipirellula</taxon>
    </lineage>
</organism>
<accession>A0A5K7XBG8</accession>
<evidence type="ECO:0000256" key="1">
    <source>
        <dbReference type="SAM" id="SignalP"/>
    </source>
</evidence>
<feature type="signal peptide" evidence="1">
    <location>
        <begin position="1"/>
        <end position="23"/>
    </location>
</feature>
<name>A0A5K7XBG8_9BACT</name>
<protein>
    <recommendedName>
        <fullName evidence="4">PEP-CTERM protein-sorting domain-containing protein</fullName>
    </recommendedName>
</protein>
<dbReference type="NCBIfam" id="TIGR02595">
    <property type="entry name" value="PEP_CTERM"/>
    <property type="match status" value="1"/>
</dbReference>
<dbReference type="KEGG" id="lpav:PLANPX_1265"/>
<reference evidence="3" key="1">
    <citation type="submission" date="2019-10" db="EMBL/GenBank/DDBJ databases">
        <title>Lacipirellula parvula gen. nov., sp. nov., representing a lineage of planctomycetes widespread in freshwater anoxic habitats, and description of the family Lacipirellulaceae.</title>
        <authorList>
            <person name="Dedysh S.N."/>
            <person name="Kulichevskaya I.S."/>
            <person name="Beletsky A.V."/>
            <person name="Rakitin A.L."/>
            <person name="Mardanov A.V."/>
            <person name="Ivanova A.A."/>
            <person name="Saltykova V.X."/>
            <person name="Rijpstra W.I.C."/>
            <person name="Sinninghe Damste J.S."/>
            <person name="Ravin N.V."/>
        </authorList>
    </citation>
    <scope>NUCLEOTIDE SEQUENCE [LARGE SCALE GENOMIC DNA]</scope>
    <source>
        <strain evidence="3">PX69</strain>
    </source>
</reference>